<dbReference type="SUPFAM" id="SSF49899">
    <property type="entry name" value="Concanavalin A-like lectins/glucanases"/>
    <property type="match status" value="1"/>
</dbReference>
<dbReference type="SMART" id="SM00589">
    <property type="entry name" value="PRY"/>
    <property type="match status" value="1"/>
</dbReference>
<dbReference type="EMBL" id="ML136647">
    <property type="protein sequence ID" value="RVE55630.1"/>
    <property type="molecule type" value="Genomic_DNA"/>
</dbReference>
<accession>A0A437BZ69</accession>
<dbReference type="InterPro" id="IPR003877">
    <property type="entry name" value="SPRY_dom"/>
</dbReference>
<evidence type="ECO:0000313" key="4">
    <source>
        <dbReference type="EMBL" id="RVE55630.1"/>
    </source>
</evidence>
<dbReference type="Pfam" id="PF00622">
    <property type="entry name" value="SPRY"/>
    <property type="match status" value="1"/>
</dbReference>
<dbReference type="InterPro" id="IPR051261">
    <property type="entry name" value="NLR"/>
</dbReference>
<dbReference type="InterPro" id="IPR032675">
    <property type="entry name" value="LRR_dom_sf"/>
</dbReference>
<evidence type="ECO:0000256" key="2">
    <source>
        <dbReference type="ARBA" id="ARBA00022737"/>
    </source>
</evidence>
<evidence type="ECO:0000259" key="3">
    <source>
        <dbReference type="PROSITE" id="PS50188"/>
    </source>
</evidence>
<dbReference type="SMART" id="SM00449">
    <property type="entry name" value="SPRY"/>
    <property type="match status" value="1"/>
</dbReference>
<feature type="domain" description="B30.2/SPRY" evidence="3">
    <location>
        <begin position="156"/>
        <end position="353"/>
    </location>
</feature>
<evidence type="ECO:0000256" key="1">
    <source>
        <dbReference type="ARBA" id="ARBA00022614"/>
    </source>
</evidence>
<protein>
    <recommendedName>
        <fullName evidence="3">B30.2/SPRY domain-containing protein</fullName>
    </recommendedName>
</protein>
<gene>
    <name evidence="4" type="ORF">OJAV_G00234350</name>
</gene>
<keyword evidence="1" id="KW-0433">Leucine-rich repeat</keyword>
<dbReference type="PROSITE" id="PS50188">
    <property type="entry name" value="B302_SPRY"/>
    <property type="match status" value="1"/>
</dbReference>
<proteinExistence type="predicted"/>
<dbReference type="Pfam" id="PF13516">
    <property type="entry name" value="LRR_6"/>
    <property type="match status" value="2"/>
</dbReference>
<dbReference type="InterPro" id="IPR003879">
    <property type="entry name" value="Butyrophylin_SPRY"/>
</dbReference>
<dbReference type="SUPFAM" id="SSF52047">
    <property type="entry name" value="RNI-like"/>
    <property type="match status" value="1"/>
</dbReference>
<organism evidence="4 5">
    <name type="scientific">Oryzias javanicus</name>
    <name type="common">Javanese ricefish</name>
    <name type="synonym">Aplocheilus javanicus</name>
    <dbReference type="NCBI Taxonomy" id="123683"/>
    <lineage>
        <taxon>Eukaryota</taxon>
        <taxon>Metazoa</taxon>
        <taxon>Chordata</taxon>
        <taxon>Craniata</taxon>
        <taxon>Vertebrata</taxon>
        <taxon>Euteleostomi</taxon>
        <taxon>Actinopterygii</taxon>
        <taxon>Neopterygii</taxon>
        <taxon>Teleostei</taxon>
        <taxon>Neoteleostei</taxon>
        <taxon>Acanthomorphata</taxon>
        <taxon>Ovalentaria</taxon>
        <taxon>Atherinomorphae</taxon>
        <taxon>Beloniformes</taxon>
        <taxon>Adrianichthyidae</taxon>
        <taxon>Oryziinae</taxon>
        <taxon>Oryzias</taxon>
    </lineage>
</organism>
<dbReference type="Proteomes" id="UP000283210">
    <property type="component" value="Unassembled WGS sequence"/>
</dbReference>
<sequence length="353" mass="39682">VFILLHQKKIWKFVDLKKYSASEEALLRLLPVIKSSNKALISCCNLSERSCAALSSVLSSQSSRLTELDLSNNNLQDSGVKLLSAGLESPCCELETLSLSGCLITEQGCTSLASALNSNPSHLRELDLSYNHPGDAGIKLLSAALEDPHWRLDTLRAEPAGVQWLTPGLRKYSCRLTIDTNTVNRNLKLFDKNRRVTFEEELQSYPDHPDRFDHRYQLLCRDGLTGRCYWEVEWTVRVSISVSYRGIRKKGKGSSDFFFGENNQSWSLICSDYDGFYVWHDNKKTPVISSSVFSSPSSSFLRVAVYLDCPAGTLSFFRVSNDSLIHLHTFNTTFTEPLYPGFGFWPGSSMVLC</sequence>
<dbReference type="Gene3D" id="3.80.10.10">
    <property type="entry name" value="Ribonuclease Inhibitor"/>
    <property type="match status" value="1"/>
</dbReference>
<dbReference type="OrthoDB" id="9903688at2759"/>
<keyword evidence="5" id="KW-1185">Reference proteome</keyword>
<keyword evidence="2" id="KW-0677">Repeat</keyword>
<dbReference type="PANTHER" id="PTHR24106">
    <property type="entry name" value="NACHT, LRR AND CARD DOMAINS-CONTAINING"/>
    <property type="match status" value="1"/>
</dbReference>
<dbReference type="Pfam" id="PF13765">
    <property type="entry name" value="PRY"/>
    <property type="match status" value="1"/>
</dbReference>
<dbReference type="Gene3D" id="2.60.120.920">
    <property type="match status" value="1"/>
</dbReference>
<name>A0A437BZ69_ORYJA</name>
<dbReference type="InterPro" id="IPR001611">
    <property type="entry name" value="Leu-rich_rpt"/>
</dbReference>
<evidence type="ECO:0000313" key="5">
    <source>
        <dbReference type="Proteomes" id="UP000283210"/>
    </source>
</evidence>
<dbReference type="PRINTS" id="PR01407">
    <property type="entry name" value="BUTYPHLNCDUF"/>
</dbReference>
<dbReference type="InterPro" id="IPR006574">
    <property type="entry name" value="PRY"/>
</dbReference>
<reference evidence="4 5" key="1">
    <citation type="submission" date="2018-11" db="EMBL/GenBank/DDBJ databases">
        <authorList>
            <person name="Lopez-Roques C."/>
            <person name="Donnadieu C."/>
            <person name="Bouchez O."/>
            <person name="Klopp C."/>
            <person name="Cabau C."/>
            <person name="Zahm M."/>
        </authorList>
    </citation>
    <scope>NUCLEOTIDE SEQUENCE [LARGE SCALE GENOMIC DNA]</scope>
    <source>
        <strain evidence="4">RS831</strain>
        <tissue evidence="4">Whole body</tissue>
    </source>
</reference>
<dbReference type="InterPro" id="IPR013320">
    <property type="entry name" value="ConA-like_dom_sf"/>
</dbReference>
<dbReference type="InterPro" id="IPR043136">
    <property type="entry name" value="B30.2/SPRY_sf"/>
</dbReference>
<reference evidence="4 5" key="2">
    <citation type="submission" date="2019-01" db="EMBL/GenBank/DDBJ databases">
        <title>A chromosome length genome reference of the Java medaka (oryzias javanicus).</title>
        <authorList>
            <person name="Herpin A."/>
            <person name="Takehana Y."/>
            <person name="Naruse K."/>
            <person name="Ansai S."/>
            <person name="Kawaguchi M."/>
        </authorList>
    </citation>
    <scope>NUCLEOTIDE SEQUENCE [LARGE SCALE GENOMIC DNA]</scope>
    <source>
        <strain evidence="4">RS831</strain>
        <tissue evidence="4">Whole body</tissue>
    </source>
</reference>
<dbReference type="CDD" id="cd16040">
    <property type="entry name" value="SPRY_PRY_SNTX"/>
    <property type="match status" value="1"/>
</dbReference>
<feature type="non-terminal residue" evidence="4">
    <location>
        <position position="1"/>
    </location>
</feature>
<dbReference type="SMART" id="SM00368">
    <property type="entry name" value="LRR_RI"/>
    <property type="match status" value="3"/>
</dbReference>
<dbReference type="AlphaFoldDB" id="A0A437BZ69"/>
<dbReference type="PROSITE" id="PS51450">
    <property type="entry name" value="LRR"/>
    <property type="match status" value="1"/>
</dbReference>
<dbReference type="InterPro" id="IPR001870">
    <property type="entry name" value="B30.2/SPRY"/>
</dbReference>